<dbReference type="GO" id="GO:0016831">
    <property type="term" value="F:carboxy-lyase activity"/>
    <property type="evidence" value="ECO:0007669"/>
    <property type="project" value="InterPro"/>
</dbReference>
<feature type="region of interest" description="Disordered" evidence="1">
    <location>
        <begin position="38"/>
        <end position="76"/>
    </location>
</feature>
<feature type="transmembrane region" description="Helical" evidence="2">
    <location>
        <begin position="85"/>
        <end position="109"/>
    </location>
</feature>
<name>A0A8T1VLU6_9STRA</name>
<comment type="caution">
    <text evidence="4">The sequence shown here is derived from an EMBL/GenBank/DDBJ whole genome shotgun (WGS) entry which is preliminary data.</text>
</comment>
<sequence length="229" mass="24540">MARLLLAMAMALWLVAAVLGSDSSGSVGAVENAGGGATVTVDNTHNTSVSQPADDFLPKGNDNDEASKAVAADPSDGNGGGLSKLAVGVIVSVSAVGLVLGVCAVVCAWRASRHEEEAMFMELGDERSYAYGRFGDYAAITGSRAFCRSGRRRMPSMVVFCMVACPREIDMRNPKDFARWRKLAEYGNHRDRLVLCEQAKILKNYRGPGNLKPIAPDAETLYPAVEYFK</sequence>
<keyword evidence="2" id="KW-1133">Transmembrane helix</keyword>
<reference evidence="4" key="1">
    <citation type="submission" date="2021-02" db="EMBL/GenBank/DDBJ databases">
        <authorList>
            <person name="Palmer J.M."/>
        </authorList>
    </citation>
    <scope>NUCLEOTIDE SEQUENCE</scope>
    <source>
        <strain evidence="4">SCRP734</strain>
    </source>
</reference>
<accession>A0A8T1VLU6</accession>
<gene>
    <name evidence="4" type="ORF">PHYPSEUDO_006476</name>
</gene>
<evidence type="ECO:0000256" key="3">
    <source>
        <dbReference type="SAM" id="SignalP"/>
    </source>
</evidence>
<keyword evidence="2" id="KW-0812">Transmembrane</keyword>
<feature type="signal peptide" evidence="3">
    <location>
        <begin position="1"/>
        <end position="20"/>
    </location>
</feature>
<evidence type="ECO:0008006" key="6">
    <source>
        <dbReference type="Google" id="ProtNLM"/>
    </source>
</evidence>
<evidence type="ECO:0000313" key="5">
    <source>
        <dbReference type="Proteomes" id="UP000694044"/>
    </source>
</evidence>
<evidence type="ECO:0000313" key="4">
    <source>
        <dbReference type="EMBL" id="KAG7381100.1"/>
    </source>
</evidence>
<protein>
    <recommendedName>
        <fullName evidence="6">RxLR effector protein</fullName>
    </recommendedName>
</protein>
<dbReference type="Proteomes" id="UP000694044">
    <property type="component" value="Unassembled WGS sequence"/>
</dbReference>
<dbReference type="InterPro" id="IPR008729">
    <property type="entry name" value="PA_de_COase"/>
</dbReference>
<keyword evidence="5" id="KW-1185">Reference proteome</keyword>
<dbReference type="PANTHER" id="PTHR40087">
    <property type="entry name" value="PHENOLIC ACID DECARBOXYLASE PADC"/>
    <property type="match status" value="1"/>
</dbReference>
<feature type="chain" id="PRO_5035769428" description="RxLR effector protein" evidence="3">
    <location>
        <begin position="21"/>
        <end position="229"/>
    </location>
</feature>
<dbReference type="OrthoDB" id="125568at2759"/>
<dbReference type="EMBL" id="JAGDFM010000262">
    <property type="protein sequence ID" value="KAG7381100.1"/>
    <property type="molecule type" value="Genomic_DNA"/>
</dbReference>
<evidence type="ECO:0000256" key="2">
    <source>
        <dbReference type="SAM" id="Phobius"/>
    </source>
</evidence>
<proteinExistence type="predicted"/>
<organism evidence="4 5">
    <name type="scientific">Phytophthora pseudosyringae</name>
    <dbReference type="NCBI Taxonomy" id="221518"/>
    <lineage>
        <taxon>Eukaryota</taxon>
        <taxon>Sar</taxon>
        <taxon>Stramenopiles</taxon>
        <taxon>Oomycota</taxon>
        <taxon>Peronosporomycetes</taxon>
        <taxon>Peronosporales</taxon>
        <taxon>Peronosporaceae</taxon>
        <taxon>Phytophthora</taxon>
    </lineage>
</organism>
<dbReference type="AlphaFoldDB" id="A0A8T1VLU6"/>
<dbReference type="PANTHER" id="PTHR40087:SF1">
    <property type="entry name" value="PHENOLIC ACID DECARBOXYLASE PADC"/>
    <property type="match status" value="1"/>
</dbReference>
<keyword evidence="2" id="KW-0472">Membrane</keyword>
<evidence type="ECO:0000256" key="1">
    <source>
        <dbReference type="SAM" id="MobiDB-lite"/>
    </source>
</evidence>
<feature type="compositionally biased region" description="Polar residues" evidence="1">
    <location>
        <begin position="40"/>
        <end position="51"/>
    </location>
</feature>
<keyword evidence="3" id="KW-0732">Signal</keyword>